<dbReference type="PANTHER" id="PTHR12272">
    <property type="entry name" value="DEADENYLATION COMPLEX SUBUNIT PAN3"/>
    <property type="match status" value="1"/>
</dbReference>
<name>A0A6A4VQT4_AMPAM</name>
<dbReference type="InterPro" id="IPR030844">
    <property type="entry name" value="PAN3"/>
</dbReference>
<dbReference type="Proteomes" id="UP000440578">
    <property type="component" value="Unassembled WGS sequence"/>
</dbReference>
<dbReference type="GO" id="GO:0000932">
    <property type="term" value="C:P-body"/>
    <property type="evidence" value="ECO:0007669"/>
    <property type="project" value="TreeGrafter"/>
</dbReference>
<accession>A0A6A4VQT4</accession>
<organism evidence="1 2">
    <name type="scientific">Amphibalanus amphitrite</name>
    <name type="common">Striped barnacle</name>
    <name type="synonym">Balanus amphitrite</name>
    <dbReference type="NCBI Taxonomy" id="1232801"/>
    <lineage>
        <taxon>Eukaryota</taxon>
        <taxon>Metazoa</taxon>
        <taxon>Ecdysozoa</taxon>
        <taxon>Arthropoda</taxon>
        <taxon>Crustacea</taxon>
        <taxon>Multicrustacea</taxon>
        <taxon>Cirripedia</taxon>
        <taxon>Thoracica</taxon>
        <taxon>Thoracicalcarea</taxon>
        <taxon>Balanomorpha</taxon>
        <taxon>Balanoidea</taxon>
        <taxon>Balanidae</taxon>
        <taxon>Amphibalaninae</taxon>
        <taxon>Amphibalanus</taxon>
    </lineage>
</organism>
<gene>
    <name evidence="1" type="primary">PAN3_0</name>
    <name evidence="1" type="ORF">FJT64_007178</name>
</gene>
<reference evidence="1 2" key="1">
    <citation type="submission" date="2019-07" db="EMBL/GenBank/DDBJ databases">
        <title>Draft genome assembly of a fouling barnacle, Amphibalanus amphitrite (Darwin, 1854): The first reference genome for Thecostraca.</title>
        <authorList>
            <person name="Kim W."/>
        </authorList>
    </citation>
    <scope>NUCLEOTIDE SEQUENCE [LARGE SCALE GENOMIC DNA]</scope>
    <source>
        <strain evidence="1">SNU_AA5</strain>
        <tissue evidence="1">Soma without cirri and trophi</tissue>
    </source>
</reference>
<dbReference type="GO" id="GO:0000289">
    <property type="term" value="P:nuclear-transcribed mRNA poly(A) tail shortening"/>
    <property type="evidence" value="ECO:0007669"/>
    <property type="project" value="InterPro"/>
</dbReference>
<proteinExistence type="predicted"/>
<dbReference type="GO" id="GO:0008143">
    <property type="term" value="F:poly(A) binding"/>
    <property type="evidence" value="ECO:0007669"/>
    <property type="project" value="TreeGrafter"/>
</dbReference>
<dbReference type="EMBL" id="VIIS01001629">
    <property type="protein sequence ID" value="KAF0295289.1"/>
    <property type="molecule type" value="Genomic_DNA"/>
</dbReference>
<protein>
    <submittedName>
        <fullName evidence="1">PAN2-PAN3 deadenylation complex subunit PAN3</fullName>
    </submittedName>
</protein>
<dbReference type="PANTHER" id="PTHR12272:SF11">
    <property type="entry name" value="PAN2-PAN3 DEADENYLATION COMPLEX SUBUNIT PAN3"/>
    <property type="match status" value="1"/>
</dbReference>
<evidence type="ECO:0000313" key="2">
    <source>
        <dbReference type="Proteomes" id="UP000440578"/>
    </source>
</evidence>
<dbReference type="GO" id="GO:0031251">
    <property type="term" value="C:PAN complex"/>
    <property type="evidence" value="ECO:0007669"/>
    <property type="project" value="InterPro"/>
</dbReference>
<dbReference type="AlphaFoldDB" id="A0A6A4VQT4"/>
<evidence type="ECO:0000313" key="1">
    <source>
        <dbReference type="EMBL" id="KAF0295289.1"/>
    </source>
</evidence>
<keyword evidence="2" id="KW-1185">Reference proteome</keyword>
<sequence>MSRAYALQTDYNAVVMVYDYYPGAETLMARHFSQPPQLNGFADPFQDPSIPRPYSAQKNAVLRQKNALMPEALIWGYIIQLSGVLRQIHAAGLACRVLDPTKILVTGGSGVQSGVRILA</sequence>
<dbReference type="Gene3D" id="1.10.510.10">
    <property type="entry name" value="Transferase(Phosphotransferase) domain 1"/>
    <property type="match status" value="1"/>
</dbReference>
<comment type="caution">
    <text evidence="1">The sequence shown here is derived from an EMBL/GenBank/DDBJ whole genome shotgun (WGS) entry which is preliminary data.</text>
</comment>
<dbReference type="OrthoDB" id="204958at2759"/>